<organism evidence="10 11">
    <name type="scientific">Pichia kluyveri</name>
    <name type="common">Yeast</name>
    <dbReference type="NCBI Taxonomy" id="36015"/>
    <lineage>
        <taxon>Eukaryota</taxon>
        <taxon>Fungi</taxon>
        <taxon>Dikarya</taxon>
        <taxon>Ascomycota</taxon>
        <taxon>Saccharomycotina</taxon>
        <taxon>Pichiomycetes</taxon>
        <taxon>Pichiales</taxon>
        <taxon>Pichiaceae</taxon>
        <taxon>Pichia</taxon>
    </lineage>
</organism>
<feature type="compositionally biased region" description="Low complexity" evidence="8">
    <location>
        <begin position="121"/>
        <end position="133"/>
    </location>
</feature>
<keyword evidence="5" id="KW-0498">Mitosis</keyword>
<feature type="repeat" description="WD" evidence="7">
    <location>
        <begin position="420"/>
        <end position="461"/>
    </location>
</feature>
<evidence type="ECO:0000256" key="8">
    <source>
        <dbReference type="SAM" id="MobiDB-lite"/>
    </source>
</evidence>
<dbReference type="GO" id="GO:1905786">
    <property type="term" value="P:positive regulation of anaphase-promoting complex-dependent catabolic process"/>
    <property type="evidence" value="ECO:0007669"/>
    <property type="project" value="TreeGrafter"/>
</dbReference>
<evidence type="ECO:0000256" key="5">
    <source>
        <dbReference type="ARBA" id="ARBA00022776"/>
    </source>
</evidence>
<accession>A0AAV5QYP7</accession>
<dbReference type="InterPro" id="IPR019775">
    <property type="entry name" value="WD40_repeat_CS"/>
</dbReference>
<dbReference type="EMBL" id="BTGB01000001">
    <property type="protein sequence ID" value="GMM44048.1"/>
    <property type="molecule type" value="Genomic_DNA"/>
</dbReference>
<evidence type="ECO:0000256" key="6">
    <source>
        <dbReference type="ARBA" id="ARBA00023306"/>
    </source>
</evidence>
<dbReference type="GO" id="GO:0031145">
    <property type="term" value="P:anaphase-promoting complex-dependent catabolic process"/>
    <property type="evidence" value="ECO:0007669"/>
    <property type="project" value="TreeGrafter"/>
</dbReference>
<comment type="similarity">
    <text evidence="1">Belongs to the WD repeat CDC20/Fizzy family.</text>
</comment>
<evidence type="ECO:0000313" key="11">
    <source>
        <dbReference type="Proteomes" id="UP001378960"/>
    </source>
</evidence>
<feature type="domain" description="CDC20/Fizzy WD40" evidence="9">
    <location>
        <begin position="293"/>
        <end position="585"/>
    </location>
</feature>
<dbReference type="SMART" id="SM00320">
    <property type="entry name" value="WD40"/>
    <property type="match status" value="5"/>
</dbReference>
<feature type="region of interest" description="Disordered" evidence="8">
    <location>
        <begin position="64"/>
        <end position="155"/>
    </location>
</feature>
<feature type="compositionally biased region" description="Low complexity" evidence="8">
    <location>
        <begin position="73"/>
        <end position="88"/>
    </location>
</feature>
<dbReference type="InterPro" id="IPR036322">
    <property type="entry name" value="WD40_repeat_dom_sf"/>
</dbReference>
<dbReference type="InterPro" id="IPR033010">
    <property type="entry name" value="Cdc20/Fizzy"/>
</dbReference>
<keyword evidence="2 7" id="KW-0853">WD repeat</keyword>
<dbReference type="InterPro" id="IPR015943">
    <property type="entry name" value="WD40/YVTN_repeat-like_dom_sf"/>
</dbReference>
<evidence type="ECO:0000256" key="3">
    <source>
        <dbReference type="ARBA" id="ARBA00022618"/>
    </source>
</evidence>
<dbReference type="GO" id="GO:1990757">
    <property type="term" value="F:ubiquitin ligase activator activity"/>
    <property type="evidence" value="ECO:0007669"/>
    <property type="project" value="TreeGrafter"/>
</dbReference>
<feature type="region of interest" description="Disordered" evidence="8">
    <location>
        <begin position="1"/>
        <end position="24"/>
    </location>
</feature>
<evidence type="ECO:0000256" key="7">
    <source>
        <dbReference type="PROSITE-ProRule" id="PRU00221"/>
    </source>
</evidence>
<evidence type="ECO:0000256" key="2">
    <source>
        <dbReference type="ARBA" id="ARBA00022574"/>
    </source>
</evidence>
<dbReference type="GO" id="GO:0016740">
    <property type="term" value="F:transferase activity"/>
    <property type="evidence" value="ECO:0007669"/>
    <property type="project" value="UniProtKB-KW"/>
</dbReference>
<dbReference type="PROSITE" id="PS50082">
    <property type="entry name" value="WD_REPEATS_2"/>
    <property type="match status" value="3"/>
</dbReference>
<dbReference type="PANTHER" id="PTHR19918">
    <property type="entry name" value="CELL DIVISION CYCLE 20 CDC20 FIZZY -RELATED"/>
    <property type="match status" value="1"/>
</dbReference>
<feature type="compositionally biased region" description="Polar residues" evidence="8">
    <location>
        <begin position="1"/>
        <end position="13"/>
    </location>
</feature>
<dbReference type="GO" id="GO:0010997">
    <property type="term" value="F:anaphase-promoting complex binding"/>
    <property type="evidence" value="ECO:0007669"/>
    <property type="project" value="InterPro"/>
</dbReference>
<dbReference type="GO" id="GO:0005680">
    <property type="term" value="C:anaphase-promoting complex"/>
    <property type="evidence" value="ECO:0007669"/>
    <property type="project" value="TreeGrafter"/>
</dbReference>
<feature type="region of interest" description="Disordered" evidence="8">
    <location>
        <begin position="231"/>
        <end position="255"/>
    </location>
</feature>
<dbReference type="PROSITE" id="PS00678">
    <property type="entry name" value="WD_REPEATS_1"/>
    <property type="match status" value="1"/>
</dbReference>
<keyword evidence="3" id="KW-0132">Cell division</keyword>
<dbReference type="PROSITE" id="PS50294">
    <property type="entry name" value="WD_REPEATS_REGION"/>
    <property type="match status" value="2"/>
</dbReference>
<dbReference type="InterPro" id="IPR056150">
    <property type="entry name" value="WD40_CDC20-Fz"/>
</dbReference>
<dbReference type="Gene3D" id="2.130.10.10">
    <property type="entry name" value="YVTN repeat-like/Quinoprotein amine dehydrogenase"/>
    <property type="match status" value="1"/>
</dbReference>
<feature type="repeat" description="WD" evidence="7">
    <location>
        <begin position="554"/>
        <end position="587"/>
    </location>
</feature>
<dbReference type="PANTHER" id="PTHR19918:SF8">
    <property type="entry name" value="FI02843P"/>
    <property type="match status" value="1"/>
</dbReference>
<keyword evidence="4" id="KW-0677">Repeat</keyword>
<dbReference type="GO" id="GO:0051301">
    <property type="term" value="P:cell division"/>
    <property type="evidence" value="ECO:0007669"/>
    <property type="project" value="UniProtKB-KW"/>
</dbReference>
<feature type="compositionally biased region" description="Low complexity" evidence="8">
    <location>
        <begin position="237"/>
        <end position="255"/>
    </location>
</feature>
<sequence length="615" mass="68453">MTSPIRKTPSATTPKYHRTIFGNTSPNLVNQSTNSLYSNTKGILSPNFNIVNSDWNNSYGSKFKPNSKKVTGSVIGSAPSSSSSLRRSSFNKRRTFGDIFNENNNNSLFEDSGNKKKIKTNDNNNNNNNNSGKSHNDLNDIINTPKSKLNNTNTPITSTRKLRRTNTNELLDRFIPNRQSTSGKLSIEKTKSLPSFALPSDHIDSITSEIYQNSVAEACGLEVGSRILQFQLPPPESNNNSNNNNNCTTNNTTGTSLRRVTSYNSSLKTRQMISTNAAQARMKKVPLCPEKVLDAPGLIDDFYLNLISWSNENLLAIALNKSVYCWNANDGKVKLITECEFIITSIKWSPDDYYLSIGLDNGSIEIWDIETVTKLRTMKFNLNNRISSQSWNEHFLTIGLRNGEIFNNDVRISNHLTNKFENHLGEICGLEWRNDGIQLASGGNDNIVNIWDYRKSKPIFTKTAHNAAVKAISWCPTQTNLLATGGGSSCKMIHFWNSNTGCRINSIETESQVSSLQWGYSNGIGKEIVATHGYPNNEIGIYSYPSLQKTGVIIDAHESRILNSQLSPNGTILATIASDENLKFWKIFDEMPVVKKDAFTTSSSGKDMGKVMTIR</sequence>
<dbReference type="Pfam" id="PF24807">
    <property type="entry name" value="WD40_CDC20-Fz"/>
    <property type="match status" value="1"/>
</dbReference>
<evidence type="ECO:0000256" key="1">
    <source>
        <dbReference type="ARBA" id="ARBA00006445"/>
    </source>
</evidence>
<protein>
    <submittedName>
        <fullName evidence="10">Ubiquitin-protein transferase activating protein</fullName>
    </submittedName>
</protein>
<dbReference type="AlphaFoldDB" id="A0AAV5QYP7"/>
<reference evidence="10 11" key="1">
    <citation type="journal article" date="2023" name="Elife">
        <title>Identification of key yeast species and microbe-microbe interactions impacting larval growth of Drosophila in the wild.</title>
        <authorList>
            <person name="Mure A."/>
            <person name="Sugiura Y."/>
            <person name="Maeda R."/>
            <person name="Honda K."/>
            <person name="Sakurai N."/>
            <person name="Takahashi Y."/>
            <person name="Watada M."/>
            <person name="Katoh T."/>
            <person name="Gotoh A."/>
            <person name="Gotoh Y."/>
            <person name="Taniguchi I."/>
            <person name="Nakamura K."/>
            <person name="Hayashi T."/>
            <person name="Katayama T."/>
            <person name="Uemura T."/>
            <person name="Hattori Y."/>
        </authorList>
    </citation>
    <scope>NUCLEOTIDE SEQUENCE [LARGE SCALE GENOMIC DNA]</scope>
    <source>
        <strain evidence="10 11">PK-24</strain>
    </source>
</reference>
<gene>
    <name evidence="10" type="ORF">DAPK24_006230</name>
</gene>
<evidence type="ECO:0000256" key="4">
    <source>
        <dbReference type="ARBA" id="ARBA00022737"/>
    </source>
</evidence>
<evidence type="ECO:0000313" key="10">
    <source>
        <dbReference type="EMBL" id="GMM44048.1"/>
    </source>
</evidence>
<evidence type="ECO:0000259" key="9">
    <source>
        <dbReference type="Pfam" id="PF24807"/>
    </source>
</evidence>
<name>A0AAV5QYP7_PICKL</name>
<keyword evidence="10" id="KW-0808">Transferase</keyword>
<comment type="caution">
    <text evidence="10">The sequence shown here is derived from an EMBL/GenBank/DDBJ whole genome shotgun (WGS) entry which is preliminary data.</text>
</comment>
<dbReference type="SUPFAM" id="SSF50978">
    <property type="entry name" value="WD40 repeat-like"/>
    <property type="match status" value="1"/>
</dbReference>
<feature type="compositionally biased region" description="Polar residues" evidence="8">
    <location>
        <begin position="141"/>
        <end position="155"/>
    </location>
</feature>
<proteinExistence type="inferred from homology"/>
<dbReference type="Proteomes" id="UP001378960">
    <property type="component" value="Unassembled WGS sequence"/>
</dbReference>
<keyword evidence="11" id="KW-1185">Reference proteome</keyword>
<keyword evidence="6" id="KW-0131">Cell cycle</keyword>
<feature type="repeat" description="WD" evidence="7">
    <location>
        <begin position="343"/>
        <end position="377"/>
    </location>
</feature>
<dbReference type="InterPro" id="IPR001680">
    <property type="entry name" value="WD40_rpt"/>
</dbReference>